<dbReference type="PROSITE" id="PS50111">
    <property type="entry name" value="CHEMOTAXIS_TRANSDUC_2"/>
    <property type="match status" value="1"/>
</dbReference>
<dbReference type="InterPro" id="IPR000700">
    <property type="entry name" value="PAS-assoc_C"/>
</dbReference>
<dbReference type="Pfam" id="PF00015">
    <property type="entry name" value="MCPsignal"/>
    <property type="match status" value="1"/>
</dbReference>
<dbReference type="PROSITE" id="PS50112">
    <property type="entry name" value="PAS"/>
    <property type="match status" value="1"/>
</dbReference>
<dbReference type="EMBL" id="MCIB01000006">
    <property type="protein sequence ID" value="RKD33433.1"/>
    <property type="molecule type" value="Genomic_DNA"/>
</dbReference>
<evidence type="ECO:0000259" key="6">
    <source>
        <dbReference type="PROSITE" id="PS50113"/>
    </source>
</evidence>
<dbReference type="InterPro" id="IPR000014">
    <property type="entry name" value="PAS"/>
</dbReference>
<dbReference type="PROSITE" id="PS50113">
    <property type="entry name" value="PAC"/>
    <property type="match status" value="1"/>
</dbReference>
<dbReference type="AlphaFoldDB" id="A0A419T7N9"/>
<keyword evidence="8" id="KW-1185">Reference proteome</keyword>
<dbReference type="NCBIfam" id="TIGR00229">
    <property type="entry name" value="sensory_box"/>
    <property type="match status" value="1"/>
</dbReference>
<evidence type="ECO:0000313" key="8">
    <source>
        <dbReference type="Proteomes" id="UP000284177"/>
    </source>
</evidence>
<evidence type="ECO:0000256" key="3">
    <source>
        <dbReference type="PROSITE-ProRule" id="PRU00284"/>
    </source>
</evidence>
<dbReference type="Proteomes" id="UP000284177">
    <property type="component" value="Unassembled WGS sequence"/>
</dbReference>
<dbReference type="Gene3D" id="3.30.450.20">
    <property type="entry name" value="PAS domain"/>
    <property type="match status" value="1"/>
</dbReference>
<dbReference type="Gene3D" id="1.10.287.950">
    <property type="entry name" value="Methyl-accepting chemotaxis protein"/>
    <property type="match status" value="1"/>
</dbReference>
<evidence type="ECO:0000259" key="4">
    <source>
        <dbReference type="PROSITE" id="PS50111"/>
    </source>
</evidence>
<dbReference type="GO" id="GO:0007165">
    <property type="term" value="P:signal transduction"/>
    <property type="evidence" value="ECO:0007669"/>
    <property type="project" value="UniProtKB-KW"/>
</dbReference>
<dbReference type="SMART" id="SM00091">
    <property type="entry name" value="PAS"/>
    <property type="match status" value="1"/>
</dbReference>
<comment type="caution">
    <text evidence="7">The sequence shown here is derived from an EMBL/GenBank/DDBJ whole genome shotgun (WGS) entry which is preliminary data.</text>
</comment>
<gene>
    <name evidence="7" type="ORF">BET03_09270</name>
</gene>
<protein>
    <recommendedName>
        <fullName evidence="9">Chemotaxis protein</fullName>
    </recommendedName>
</protein>
<dbReference type="GO" id="GO:0016020">
    <property type="term" value="C:membrane"/>
    <property type="evidence" value="ECO:0007669"/>
    <property type="project" value="InterPro"/>
</dbReference>
<name>A0A419T7N9_9FIRM</name>
<sequence>MFSNKNLKSINRVLDEYFMNNFTQKEYKQISKKNILNKVEYLIFNAQKNKAKVQDILKAMPNPVFVRDNDRNIVFWSKSMEELTGYTEEEAIGKKCNEIFQASICENCAVEKCIRMRECIKKEEITIKNKNGKKINVLASASGLYDSEGNPEGGLEILRDITSEKELLNSIREAALNVSAASQQLSASSEESTSSIEELASYTNQVLDITMAGKKISDNTSKMAKKGQEASNIAIEKIDMIEKAVQKSNNTVLEMNEYGKEIQKILGLITGITEQTNLLALNAAIEAARAGESGRGFAVVAEQIRKLAEESKNATSQVQTIIEQVLQGADSSYKSMNAVNNSVKEGIEALHNTVKQLKNIKDGVGKTEKYMEDIAKSADRINASTQEQSAAMEEIAGSAEDLSRLSENLNKEIENFEL</sequence>
<evidence type="ECO:0000259" key="5">
    <source>
        <dbReference type="PROSITE" id="PS50112"/>
    </source>
</evidence>
<dbReference type="PANTHER" id="PTHR32089">
    <property type="entry name" value="METHYL-ACCEPTING CHEMOTAXIS PROTEIN MCPB"/>
    <property type="match status" value="1"/>
</dbReference>
<evidence type="ECO:0000256" key="1">
    <source>
        <dbReference type="ARBA" id="ARBA00023224"/>
    </source>
</evidence>
<dbReference type="InterPro" id="IPR004089">
    <property type="entry name" value="MCPsignal_dom"/>
</dbReference>
<evidence type="ECO:0008006" key="9">
    <source>
        <dbReference type="Google" id="ProtNLM"/>
    </source>
</evidence>
<dbReference type="CDD" id="cd00130">
    <property type="entry name" value="PAS"/>
    <property type="match status" value="1"/>
</dbReference>
<dbReference type="OrthoDB" id="9816519at2"/>
<dbReference type="RefSeq" id="WP_120167781.1">
    <property type="nucleotide sequence ID" value="NZ_MCIB01000006.1"/>
</dbReference>
<organism evidence="7 8">
    <name type="scientific">Thermohalobacter berrensis</name>
    <dbReference type="NCBI Taxonomy" id="99594"/>
    <lineage>
        <taxon>Bacteria</taxon>
        <taxon>Bacillati</taxon>
        <taxon>Bacillota</taxon>
        <taxon>Tissierellia</taxon>
        <taxon>Tissierellales</taxon>
        <taxon>Thermohalobacteraceae</taxon>
        <taxon>Thermohalobacter</taxon>
    </lineage>
</organism>
<reference evidence="7 8" key="1">
    <citation type="submission" date="2016-08" db="EMBL/GenBank/DDBJ databases">
        <title>Novel Firmicutes and Novel Genomes.</title>
        <authorList>
            <person name="Poppleton D.I."/>
            <person name="Gribaldo S."/>
        </authorList>
    </citation>
    <scope>NUCLEOTIDE SEQUENCE [LARGE SCALE GENOMIC DNA]</scope>
    <source>
        <strain evidence="7 8">CTT3</strain>
    </source>
</reference>
<dbReference type="Pfam" id="PF13426">
    <property type="entry name" value="PAS_9"/>
    <property type="match status" value="1"/>
</dbReference>
<feature type="domain" description="PAS" evidence="5">
    <location>
        <begin position="49"/>
        <end position="94"/>
    </location>
</feature>
<accession>A0A419T7N9</accession>
<proteinExistence type="inferred from homology"/>
<feature type="domain" description="PAC" evidence="6">
    <location>
        <begin position="121"/>
        <end position="173"/>
    </location>
</feature>
<dbReference type="GO" id="GO:0006935">
    <property type="term" value="P:chemotaxis"/>
    <property type="evidence" value="ECO:0007669"/>
    <property type="project" value="InterPro"/>
</dbReference>
<evidence type="ECO:0000256" key="2">
    <source>
        <dbReference type="ARBA" id="ARBA00029447"/>
    </source>
</evidence>
<dbReference type="SUPFAM" id="SSF58104">
    <property type="entry name" value="Methyl-accepting chemotaxis protein (MCP) signaling domain"/>
    <property type="match status" value="1"/>
</dbReference>
<dbReference type="InterPro" id="IPR035965">
    <property type="entry name" value="PAS-like_dom_sf"/>
</dbReference>
<comment type="similarity">
    <text evidence="2">Belongs to the methyl-accepting chemotaxis (MCP) protein family.</text>
</comment>
<dbReference type="PANTHER" id="PTHR32089:SF112">
    <property type="entry name" value="LYSOZYME-LIKE PROTEIN-RELATED"/>
    <property type="match status" value="1"/>
</dbReference>
<dbReference type="PRINTS" id="PR00260">
    <property type="entry name" value="CHEMTRNSDUCR"/>
</dbReference>
<dbReference type="CDD" id="cd11386">
    <property type="entry name" value="MCP_signal"/>
    <property type="match status" value="1"/>
</dbReference>
<keyword evidence="1 3" id="KW-0807">Transducer</keyword>
<dbReference type="GO" id="GO:0004888">
    <property type="term" value="F:transmembrane signaling receptor activity"/>
    <property type="evidence" value="ECO:0007669"/>
    <property type="project" value="InterPro"/>
</dbReference>
<evidence type="ECO:0000313" key="7">
    <source>
        <dbReference type="EMBL" id="RKD33433.1"/>
    </source>
</evidence>
<dbReference type="SMART" id="SM00283">
    <property type="entry name" value="MA"/>
    <property type="match status" value="1"/>
</dbReference>
<feature type="domain" description="Methyl-accepting transducer" evidence="4">
    <location>
        <begin position="160"/>
        <end position="403"/>
    </location>
</feature>
<dbReference type="SUPFAM" id="SSF55785">
    <property type="entry name" value="PYP-like sensor domain (PAS domain)"/>
    <property type="match status" value="1"/>
</dbReference>
<dbReference type="InterPro" id="IPR004090">
    <property type="entry name" value="Chemotax_Me-accpt_rcpt"/>
</dbReference>